<reference evidence="1 2" key="1">
    <citation type="submission" date="2018-07" db="EMBL/GenBank/DDBJ databases">
        <title>Genomic Encyclopedia of Type Strains, Phase III (KMG-III): the genomes of soil and plant-associated and newly described type strains.</title>
        <authorList>
            <person name="Whitman W."/>
        </authorList>
    </citation>
    <scope>NUCLEOTIDE SEQUENCE [LARGE SCALE GENOMIC DNA]</scope>
    <source>
        <strain evidence="1 2">CECT 7287</strain>
    </source>
</reference>
<evidence type="ECO:0000313" key="1">
    <source>
        <dbReference type="EMBL" id="RED75040.1"/>
    </source>
</evidence>
<sequence length="151" mass="17125">MRRSILGFAFSSLIYILLTGCNPEPQVKSSDIDQIKIELIETSIMPQGIAYSLKLKNLSQFTIAQNNVYISYPIKTSTGSMSNPFKIEAKNNKLQIGSEEEIILAAFAPIEIYEGNPKLDTENFYVEIVGYIEELKETRRFQKIGGLEFFK</sequence>
<keyword evidence="2" id="KW-1185">Reference proteome</keyword>
<protein>
    <submittedName>
        <fullName evidence="1">Uncharacterized protein</fullName>
    </submittedName>
</protein>
<proteinExistence type="predicted"/>
<organism evidence="1 2">
    <name type="scientific">Cohnella phaseoli</name>
    <dbReference type="NCBI Taxonomy" id="456490"/>
    <lineage>
        <taxon>Bacteria</taxon>
        <taxon>Bacillati</taxon>
        <taxon>Bacillota</taxon>
        <taxon>Bacilli</taxon>
        <taxon>Bacillales</taxon>
        <taxon>Paenibacillaceae</taxon>
        <taxon>Cohnella</taxon>
    </lineage>
</organism>
<comment type="caution">
    <text evidence="1">The sequence shown here is derived from an EMBL/GenBank/DDBJ whole genome shotgun (WGS) entry which is preliminary data.</text>
</comment>
<evidence type="ECO:0000313" key="2">
    <source>
        <dbReference type="Proteomes" id="UP000256977"/>
    </source>
</evidence>
<name>A0A3D9JM31_9BACL</name>
<dbReference type="EMBL" id="QRDZ01000017">
    <property type="protein sequence ID" value="RED75040.1"/>
    <property type="molecule type" value="Genomic_DNA"/>
</dbReference>
<accession>A0A3D9JM31</accession>
<dbReference type="RefSeq" id="WP_116062467.1">
    <property type="nucleotide sequence ID" value="NZ_QRDZ01000017.1"/>
</dbReference>
<gene>
    <name evidence="1" type="ORF">DFP98_11712</name>
</gene>
<dbReference type="PROSITE" id="PS51257">
    <property type="entry name" value="PROKAR_LIPOPROTEIN"/>
    <property type="match status" value="1"/>
</dbReference>
<dbReference type="Proteomes" id="UP000256977">
    <property type="component" value="Unassembled WGS sequence"/>
</dbReference>
<dbReference type="OrthoDB" id="2663729at2"/>
<dbReference type="AlphaFoldDB" id="A0A3D9JM31"/>